<dbReference type="SUPFAM" id="SSF48726">
    <property type="entry name" value="Immunoglobulin"/>
    <property type="match status" value="4"/>
</dbReference>
<reference evidence="13" key="2">
    <citation type="submission" date="2025-09" db="UniProtKB">
        <authorList>
            <consortium name="Ensembl"/>
        </authorList>
    </citation>
    <scope>IDENTIFICATION</scope>
</reference>
<keyword evidence="3" id="KW-0732">Signal</keyword>
<feature type="compositionally biased region" description="Acidic residues" evidence="9">
    <location>
        <begin position="962"/>
        <end position="978"/>
    </location>
</feature>
<evidence type="ECO:0000256" key="2">
    <source>
        <dbReference type="ARBA" id="ARBA00022692"/>
    </source>
</evidence>
<feature type="region of interest" description="Disordered" evidence="9">
    <location>
        <begin position="1109"/>
        <end position="1150"/>
    </location>
</feature>
<dbReference type="GO" id="GO:0007399">
    <property type="term" value="P:nervous system development"/>
    <property type="evidence" value="ECO:0007669"/>
    <property type="project" value="UniProtKB-ARBA"/>
</dbReference>
<dbReference type="Gene3D" id="2.60.40.10">
    <property type="entry name" value="Immunoglobulins"/>
    <property type="match status" value="7"/>
</dbReference>
<reference evidence="13" key="1">
    <citation type="submission" date="2025-08" db="UniProtKB">
        <authorList>
            <consortium name="Ensembl"/>
        </authorList>
    </citation>
    <scope>IDENTIFICATION</scope>
</reference>
<dbReference type="Pfam" id="PF07679">
    <property type="entry name" value="I-set"/>
    <property type="match status" value="2"/>
</dbReference>
<evidence type="ECO:0000256" key="6">
    <source>
        <dbReference type="ARBA" id="ARBA00023136"/>
    </source>
</evidence>
<keyword evidence="14" id="KW-1185">Reference proteome</keyword>
<dbReference type="InterPro" id="IPR013783">
    <property type="entry name" value="Ig-like_fold"/>
</dbReference>
<dbReference type="InterPro" id="IPR036116">
    <property type="entry name" value="FN3_sf"/>
</dbReference>
<dbReference type="PROSITE" id="PS50835">
    <property type="entry name" value="IG_LIKE"/>
    <property type="match status" value="3"/>
</dbReference>
<feature type="compositionally biased region" description="Pro residues" evidence="9">
    <location>
        <begin position="329"/>
        <end position="339"/>
    </location>
</feature>
<dbReference type="FunFam" id="2.60.40.10:FF:000058">
    <property type="entry name" value="roundabout homolog 2 isoform X3"/>
    <property type="match status" value="1"/>
</dbReference>
<dbReference type="CDD" id="cd00063">
    <property type="entry name" value="FN3"/>
    <property type="match status" value="3"/>
</dbReference>
<feature type="transmembrane region" description="Helical" evidence="10">
    <location>
        <begin position="674"/>
        <end position="696"/>
    </location>
</feature>
<feature type="domain" description="Ig-like" evidence="11">
    <location>
        <begin position="37"/>
        <end position="121"/>
    </location>
</feature>
<protein>
    <submittedName>
        <fullName evidence="13">Uncharacterized protein</fullName>
    </submittedName>
</protein>
<feature type="region of interest" description="Disordered" evidence="9">
    <location>
        <begin position="317"/>
        <end position="345"/>
    </location>
</feature>
<keyword evidence="5 10" id="KW-1133">Transmembrane helix</keyword>
<feature type="region of interest" description="Disordered" evidence="9">
    <location>
        <begin position="859"/>
        <end position="978"/>
    </location>
</feature>
<dbReference type="SMART" id="SM00408">
    <property type="entry name" value="IGc2"/>
    <property type="match status" value="3"/>
</dbReference>
<dbReference type="InterPro" id="IPR013098">
    <property type="entry name" value="Ig_I-set"/>
</dbReference>
<dbReference type="GO" id="GO:0016020">
    <property type="term" value="C:membrane"/>
    <property type="evidence" value="ECO:0007669"/>
    <property type="project" value="UniProtKB-SubCell"/>
</dbReference>
<dbReference type="FunFam" id="2.60.40.10:FF:000055">
    <property type="entry name" value="roundabout homolog 1 isoform X2"/>
    <property type="match status" value="1"/>
</dbReference>
<dbReference type="InterPro" id="IPR003599">
    <property type="entry name" value="Ig_sub"/>
</dbReference>
<dbReference type="OMA" id="PQPIIIX"/>
<feature type="region of interest" description="Disordered" evidence="9">
    <location>
        <begin position="1236"/>
        <end position="1264"/>
    </location>
</feature>
<keyword evidence="2 10" id="KW-0812">Transmembrane</keyword>
<evidence type="ECO:0000256" key="8">
    <source>
        <dbReference type="ARBA" id="ARBA00023319"/>
    </source>
</evidence>
<feature type="domain" description="Fibronectin type-III" evidence="12">
    <location>
        <begin position="336"/>
        <end position="431"/>
    </location>
</feature>
<evidence type="ECO:0000259" key="11">
    <source>
        <dbReference type="PROSITE" id="PS50835"/>
    </source>
</evidence>
<feature type="region of interest" description="Disordered" evidence="9">
    <location>
        <begin position="419"/>
        <end position="439"/>
    </location>
</feature>
<feature type="compositionally biased region" description="Basic residues" evidence="9">
    <location>
        <begin position="926"/>
        <end position="938"/>
    </location>
</feature>
<name>A0A8C4QA99_EPTBU</name>
<dbReference type="SMART" id="SM00409">
    <property type="entry name" value="IG"/>
    <property type="match status" value="3"/>
</dbReference>
<feature type="domain" description="Ig-like" evidence="11">
    <location>
        <begin position="229"/>
        <end position="315"/>
    </location>
</feature>
<comment type="subcellular location">
    <subcellularLocation>
        <location evidence="1">Membrane</location>
        <topology evidence="1">Single-pass membrane protein</topology>
    </subcellularLocation>
</comment>
<feature type="compositionally biased region" description="Pro residues" evidence="9">
    <location>
        <begin position="950"/>
        <end position="960"/>
    </location>
</feature>
<dbReference type="InterPro" id="IPR013106">
    <property type="entry name" value="Ig_V-set"/>
</dbReference>
<evidence type="ECO:0000256" key="3">
    <source>
        <dbReference type="ARBA" id="ARBA00022729"/>
    </source>
</evidence>
<proteinExistence type="predicted"/>
<accession>A0A8C4QA99</accession>
<feature type="compositionally biased region" description="Basic residues" evidence="9">
    <location>
        <begin position="1126"/>
        <end position="1136"/>
    </location>
</feature>
<evidence type="ECO:0000256" key="5">
    <source>
        <dbReference type="ARBA" id="ARBA00022989"/>
    </source>
</evidence>
<evidence type="ECO:0000256" key="1">
    <source>
        <dbReference type="ARBA" id="ARBA00004167"/>
    </source>
</evidence>
<dbReference type="InterPro" id="IPR007110">
    <property type="entry name" value="Ig-like_dom"/>
</dbReference>
<dbReference type="PANTHER" id="PTHR12231:SF246">
    <property type="entry name" value="ROUNDABOUT 1, ISOFORM A-RELATED"/>
    <property type="match status" value="1"/>
</dbReference>
<dbReference type="FunFam" id="2.60.40.10:FF:000065">
    <property type="entry name" value="roundabout homolog 1 isoform X3"/>
    <property type="match status" value="1"/>
</dbReference>
<evidence type="ECO:0000256" key="9">
    <source>
        <dbReference type="SAM" id="MobiDB-lite"/>
    </source>
</evidence>
<dbReference type="InterPro" id="IPR003598">
    <property type="entry name" value="Ig_sub2"/>
</dbReference>
<dbReference type="Pfam" id="PF13927">
    <property type="entry name" value="Ig_3"/>
    <property type="match status" value="1"/>
</dbReference>
<dbReference type="Proteomes" id="UP000694388">
    <property type="component" value="Unplaced"/>
</dbReference>
<dbReference type="InterPro" id="IPR051170">
    <property type="entry name" value="Neural/epithelial_adhesion"/>
</dbReference>
<evidence type="ECO:0000313" key="14">
    <source>
        <dbReference type="Proteomes" id="UP000694388"/>
    </source>
</evidence>
<dbReference type="PANTHER" id="PTHR12231">
    <property type="entry name" value="CTX-RELATED TYPE I TRANSMEMBRANE PROTEIN"/>
    <property type="match status" value="1"/>
</dbReference>
<keyword evidence="7" id="KW-1015">Disulfide bond</keyword>
<feature type="compositionally biased region" description="Low complexity" evidence="9">
    <location>
        <begin position="911"/>
        <end position="925"/>
    </location>
</feature>
<evidence type="ECO:0000256" key="7">
    <source>
        <dbReference type="ARBA" id="ARBA00023157"/>
    </source>
</evidence>
<feature type="compositionally biased region" description="Basic and acidic residues" evidence="9">
    <location>
        <begin position="861"/>
        <end position="871"/>
    </location>
</feature>
<dbReference type="InterPro" id="IPR003961">
    <property type="entry name" value="FN3_dom"/>
</dbReference>
<dbReference type="SMART" id="SM00406">
    <property type="entry name" value="IGv"/>
    <property type="match status" value="3"/>
</dbReference>
<feature type="compositionally biased region" description="Polar residues" evidence="9">
    <location>
        <begin position="1010"/>
        <end position="1030"/>
    </location>
</feature>
<evidence type="ECO:0000313" key="13">
    <source>
        <dbReference type="Ensembl" id="ENSEBUP00000012446.1"/>
    </source>
</evidence>
<keyword evidence="8" id="KW-0393">Immunoglobulin domain</keyword>
<organism evidence="13 14">
    <name type="scientific">Eptatretus burgeri</name>
    <name type="common">Inshore hagfish</name>
    <dbReference type="NCBI Taxonomy" id="7764"/>
    <lineage>
        <taxon>Eukaryota</taxon>
        <taxon>Metazoa</taxon>
        <taxon>Chordata</taxon>
        <taxon>Craniata</taxon>
        <taxon>Vertebrata</taxon>
        <taxon>Cyclostomata</taxon>
        <taxon>Myxini</taxon>
        <taxon>Myxiniformes</taxon>
        <taxon>Myxinidae</taxon>
        <taxon>Eptatretinae</taxon>
        <taxon>Eptatretus</taxon>
    </lineage>
</organism>
<feature type="domain" description="Ig-like" evidence="11">
    <location>
        <begin position="126"/>
        <end position="218"/>
    </location>
</feature>
<dbReference type="PROSITE" id="PS50853">
    <property type="entry name" value="FN3"/>
    <property type="match status" value="3"/>
</dbReference>
<keyword evidence="6 10" id="KW-0472">Membrane</keyword>
<dbReference type="AlphaFoldDB" id="A0A8C4QA99"/>
<dbReference type="Pfam" id="PF00041">
    <property type="entry name" value="fn3"/>
    <property type="match status" value="3"/>
</dbReference>
<dbReference type="Ensembl" id="ENSEBUT00000013022.1">
    <property type="protein sequence ID" value="ENSEBUP00000012446.1"/>
    <property type="gene ID" value="ENSEBUG00000007915.1"/>
</dbReference>
<keyword evidence="4" id="KW-0677">Repeat</keyword>
<dbReference type="FunFam" id="2.60.40.10:FF:000008">
    <property type="entry name" value="roundabout homolog 2 isoform X2"/>
    <property type="match status" value="2"/>
</dbReference>
<feature type="domain" description="Fibronectin type-III" evidence="12">
    <location>
        <begin position="450"/>
        <end position="547"/>
    </location>
</feature>
<feature type="domain" description="Fibronectin type-III" evidence="12">
    <location>
        <begin position="552"/>
        <end position="648"/>
    </location>
</feature>
<dbReference type="SMART" id="SM00060">
    <property type="entry name" value="FN3"/>
    <property type="match status" value="3"/>
</dbReference>
<dbReference type="SUPFAM" id="SSF49265">
    <property type="entry name" value="Fibronectin type III"/>
    <property type="match status" value="2"/>
</dbReference>
<evidence type="ECO:0000259" key="12">
    <source>
        <dbReference type="PROSITE" id="PS50853"/>
    </source>
</evidence>
<dbReference type="FunFam" id="2.60.40.10:FF:000053">
    <property type="entry name" value="Roundabout guidance receptor 1"/>
    <property type="match status" value="1"/>
</dbReference>
<dbReference type="InterPro" id="IPR036179">
    <property type="entry name" value="Ig-like_dom_sf"/>
</dbReference>
<evidence type="ECO:0000256" key="10">
    <source>
        <dbReference type="SAM" id="Phobius"/>
    </source>
</evidence>
<feature type="region of interest" description="Disordered" evidence="9">
    <location>
        <begin position="1004"/>
        <end position="1041"/>
    </location>
</feature>
<evidence type="ECO:0000256" key="4">
    <source>
        <dbReference type="ARBA" id="ARBA00022737"/>
    </source>
</evidence>
<sequence>MISNIRKADAGTYICVGTNMVGERTSSPAELTVFERPKILKRPSNLVALSASEAEFHCEVIGDPPPTVRWYKDDGELPKGRYEIKNGLTLRLHSVRGSDEGTYTCVAENRVGKTESSASLVVHAPPQFVMRPRDQIVAQGQMANFLCKTTGNPQPAVFWQKEGSQTLIFPNQPPQAGRFLVSPTGHLTIERVQRSDAGYYICQALSVAGSILSKAQLEVGDALSDTPPPIIRQGPANRTLAVGSSLLLPCQTMGNPPPSVHWLKNSVRLPSAGPRLALFPNGSLRIKAIQLLDSGLYTCVATSPSGETKWGAFVEVQDSGQPSERRPPDPSSLPPPPSKPQVTDVSKSAITLSWMSGSSSGSSESITYTVEALSQSLSTSWQTVTSGITSQSYTLRDLWPNTIYLFLIRAANAHGLSDPSPVSDPVRTQDVSPPGQGVDHRQVQRELGEVTIHLHNPVTVSSSSAQLSWTVDRQSQFVQGYRVLFRPVVGGQAVGSWQILEVESPAERGTLLPNLHKGTEYEVKVRPFFNEFQGMDSALKHVHMPEEAPEAAPQGIAVLPMQGSNGSITITWDPPPADMQNGIIQEYKVWCFGNETRFNLNKSAAGATRSLQLTGLVPGVPYRIQVAAATATGVGPRSEPQNVVLAFGGGAVSVEPGSNVSLAGQITDVVKQPAFIAGIGGACWVILMGFSVWLYCRRKKRKGLSNYAVRSFTFTPAGKYHLARSCSCYCFLFPITVTFQRTQGTVMSNGRPGVLNPGDPSYPWLADSWPNTGLQITGTSNCSVSCCAHPGEDGSLVHADTSFVGPSTGDGKSSTLSSDGAIYSSIDVTREATFYSPGQTQHATPYASTQIIQQNLANELSAERGGSRSEKLGSPALSFAPQESGRLVNADRRGPAGAMVTGQGFELNSLGSQHGSDRSSNSSGGRAKRKTRGNKGKAGKVAGVNWSEFLPPPPNHPPPNSEGDEITDLAEDGYDSDECLPPLPARLFINDGACEKEALSGPWDGLDGSYGNSSLQQASPEPETRQQSRQGMFVPTPRPPSPCNTYGTAMPDSPGECQPFRGTEFVPCSSDDCFKGSLSGPAIDWSSASDFEAMCVDTNGWHGSPEARLGNGKLGAGAQAEPGSHFRPRPGKRQKHGACNMDDLPPPPLPPPLSSPGNAGVMQHKGCGGLGWGMAGGTMQGSVECLYPDDGEESWCLDPHSLERRWQPPRSRALDETHEDIIPYSRPHFPSKFQLAGHSSAATMPGKTVGVGKKETRHGTSNQS</sequence>
<dbReference type="GeneTree" id="ENSGT00940000156324"/>